<name>A0AAV5A3I4_9AGAM</name>
<sequence length="377" mass="42648">MNLSLEKPPSDHVLRGRKKTNESKDDELKMDGSKGCAPEIPWMKNDAWTFLLIDYLENNINFRRKLFSDATKDAKLDGRHRSTAKNSKAYFHSTLARYIFDEANQTDEDLHANYKVDEAHYARSVGGQLQHLKKKYKYYCGMLGATGTGLDPADIEEGSDIANKIDEIKQEWPFWEQLHALWRELPNYNPVGISSSGLNQDYLENAASLWTRKSPEPNDNSEGADEDRFSDSICMDSYLDRAAEEEKNDKDIMQEHGTSTPYPHLSPSPTLPIHQLPPSTTPLYSTPTPSLFSHSFSPSLTTSRSTTPSSIDVHATSSAQLNSFKLNAHSKKNGKKRTISELFNTDFDVAESQRLANTQCLKYEEKLAKIAFKTEKL</sequence>
<gene>
    <name evidence="2" type="ORF">Clacol_003039</name>
</gene>
<dbReference type="Proteomes" id="UP001050691">
    <property type="component" value="Unassembled WGS sequence"/>
</dbReference>
<keyword evidence="3" id="KW-1185">Reference proteome</keyword>
<dbReference type="AlphaFoldDB" id="A0AAV5A3I4"/>
<evidence type="ECO:0000256" key="1">
    <source>
        <dbReference type="SAM" id="MobiDB-lite"/>
    </source>
</evidence>
<comment type="caution">
    <text evidence="2">The sequence shown here is derived from an EMBL/GenBank/DDBJ whole genome shotgun (WGS) entry which is preliminary data.</text>
</comment>
<feature type="compositionally biased region" description="Basic and acidic residues" evidence="1">
    <location>
        <begin position="8"/>
        <end position="32"/>
    </location>
</feature>
<feature type="region of interest" description="Disordered" evidence="1">
    <location>
        <begin position="1"/>
        <end position="32"/>
    </location>
</feature>
<accession>A0AAV5A3I4</accession>
<proteinExistence type="predicted"/>
<dbReference type="EMBL" id="BPWL01000003">
    <property type="protein sequence ID" value="GJJ08820.1"/>
    <property type="molecule type" value="Genomic_DNA"/>
</dbReference>
<feature type="region of interest" description="Disordered" evidence="1">
    <location>
        <begin position="210"/>
        <end position="230"/>
    </location>
</feature>
<reference evidence="2" key="1">
    <citation type="submission" date="2021-10" db="EMBL/GenBank/DDBJ databases">
        <title>De novo Genome Assembly of Clathrus columnatus (Basidiomycota, Fungi) Using Illumina and Nanopore Sequence Data.</title>
        <authorList>
            <person name="Ogiso-Tanaka E."/>
            <person name="Itagaki H."/>
            <person name="Hosoya T."/>
            <person name="Hosaka K."/>
        </authorList>
    </citation>
    <scope>NUCLEOTIDE SEQUENCE</scope>
    <source>
        <strain evidence="2">MO-923</strain>
    </source>
</reference>
<organism evidence="2 3">
    <name type="scientific">Clathrus columnatus</name>
    <dbReference type="NCBI Taxonomy" id="1419009"/>
    <lineage>
        <taxon>Eukaryota</taxon>
        <taxon>Fungi</taxon>
        <taxon>Dikarya</taxon>
        <taxon>Basidiomycota</taxon>
        <taxon>Agaricomycotina</taxon>
        <taxon>Agaricomycetes</taxon>
        <taxon>Phallomycetidae</taxon>
        <taxon>Phallales</taxon>
        <taxon>Clathraceae</taxon>
        <taxon>Clathrus</taxon>
    </lineage>
</organism>
<evidence type="ECO:0000313" key="2">
    <source>
        <dbReference type="EMBL" id="GJJ08820.1"/>
    </source>
</evidence>
<evidence type="ECO:0000313" key="3">
    <source>
        <dbReference type="Proteomes" id="UP001050691"/>
    </source>
</evidence>
<feature type="region of interest" description="Disordered" evidence="1">
    <location>
        <begin position="254"/>
        <end position="287"/>
    </location>
</feature>
<protein>
    <submittedName>
        <fullName evidence="2">Uncharacterized protein</fullName>
    </submittedName>
</protein>
<feature type="compositionally biased region" description="Low complexity" evidence="1">
    <location>
        <begin position="276"/>
        <end position="287"/>
    </location>
</feature>